<comment type="caution">
    <text evidence="1">The sequence shown here is derived from an EMBL/GenBank/DDBJ whole genome shotgun (WGS) entry which is preliminary data.</text>
</comment>
<evidence type="ECO:0000313" key="2">
    <source>
        <dbReference type="Proteomes" id="UP001152795"/>
    </source>
</evidence>
<accession>A0A6S7INY1</accession>
<organism evidence="1 2">
    <name type="scientific">Paramuricea clavata</name>
    <name type="common">Red gorgonian</name>
    <name type="synonym">Violescent sea-whip</name>
    <dbReference type="NCBI Taxonomy" id="317549"/>
    <lineage>
        <taxon>Eukaryota</taxon>
        <taxon>Metazoa</taxon>
        <taxon>Cnidaria</taxon>
        <taxon>Anthozoa</taxon>
        <taxon>Octocorallia</taxon>
        <taxon>Malacalcyonacea</taxon>
        <taxon>Plexauridae</taxon>
        <taxon>Paramuricea</taxon>
    </lineage>
</organism>
<proteinExistence type="predicted"/>
<reference evidence="1" key="1">
    <citation type="submission" date="2020-04" db="EMBL/GenBank/DDBJ databases">
        <authorList>
            <person name="Alioto T."/>
            <person name="Alioto T."/>
            <person name="Gomez Garrido J."/>
        </authorList>
    </citation>
    <scope>NUCLEOTIDE SEQUENCE</scope>
    <source>
        <strain evidence="1">A484AB</strain>
    </source>
</reference>
<protein>
    <submittedName>
        <fullName evidence="1">Uncharacterized protein</fullName>
    </submittedName>
</protein>
<keyword evidence="2" id="KW-1185">Reference proteome</keyword>
<dbReference type="AlphaFoldDB" id="A0A6S7INY1"/>
<dbReference type="Proteomes" id="UP001152795">
    <property type="component" value="Unassembled WGS sequence"/>
</dbReference>
<dbReference type="OrthoDB" id="5986675at2759"/>
<evidence type="ECO:0000313" key="1">
    <source>
        <dbReference type="EMBL" id="CAB4007461.1"/>
    </source>
</evidence>
<sequence length="193" mass="22389">MVKVFISPNDVQDINLLSETRLEQRSRTPQKSFLKSSFAIRERWWKIAPTDKGIFVDARYFQLHDFDITKTLKDQWLDQVVKREDTVKAGYTQTEQIVRKVTEQQKEAVENKIQEVNENAAANVTVINAQAEAKSLRLVEDARNQGLELLYSTLNFENEQHKASFNYLRTLRNHKNIRLHVNFGNLISGPNTG</sequence>
<gene>
    <name evidence="1" type="ORF">PACLA_8A030797</name>
</gene>
<name>A0A6S7INY1_PARCT</name>
<dbReference type="EMBL" id="CACRXK020005803">
    <property type="protein sequence ID" value="CAB4007461.1"/>
    <property type="molecule type" value="Genomic_DNA"/>
</dbReference>